<gene>
    <name evidence="1" type="ORF">H6A13_10215</name>
</gene>
<proteinExistence type="predicted"/>
<dbReference type="EMBL" id="JACJLV010000037">
    <property type="protein sequence ID" value="MBM6827461.1"/>
    <property type="molecule type" value="Genomic_DNA"/>
</dbReference>
<dbReference type="RefSeq" id="WP_204909477.1">
    <property type="nucleotide sequence ID" value="NZ_JACJLV010000037.1"/>
</dbReference>
<evidence type="ECO:0000313" key="1">
    <source>
        <dbReference type="EMBL" id="MBM6827461.1"/>
    </source>
</evidence>
<feature type="non-terminal residue" evidence="1">
    <location>
        <position position="125"/>
    </location>
</feature>
<keyword evidence="2" id="KW-1185">Reference proteome</keyword>
<protein>
    <submittedName>
        <fullName evidence="1">Uncharacterized protein</fullName>
    </submittedName>
</protein>
<comment type="caution">
    <text evidence="1">The sequence shown here is derived from an EMBL/GenBank/DDBJ whole genome shotgun (WGS) entry which is preliminary data.</text>
</comment>
<dbReference type="AlphaFoldDB" id="A0A938X1E1"/>
<evidence type="ECO:0000313" key="2">
    <source>
        <dbReference type="Proteomes" id="UP000713880"/>
    </source>
</evidence>
<organism evidence="1 2">
    <name type="scientific">Mordavella massiliensis</name>
    <dbReference type="NCBI Taxonomy" id="1871024"/>
    <lineage>
        <taxon>Bacteria</taxon>
        <taxon>Bacillati</taxon>
        <taxon>Bacillota</taxon>
        <taxon>Clostridia</taxon>
        <taxon>Eubacteriales</taxon>
        <taxon>Clostridiaceae</taxon>
        <taxon>Mordavella</taxon>
    </lineage>
</organism>
<dbReference type="Proteomes" id="UP000713880">
    <property type="component" value="Unassembled WGS sequence"/>
</dbReference>
<accession>A0A938X1E1</accession>
<sequence>MECKWLPELMLYEDYESWDEYQDAIYGVFCDDFKKSYPIYDGKRVKIRYQPIEYNREEGFYHVTCQDYQKDGERVPDLRRCERIKWVRKFIEHYDCNLDECTECEGMKVWEEDYHNNKRVHILLE</sequence>
<reference evidence="1" key="1">
    <citation type="submission" date="2020-08" db="EMBL/GenBank/DDBJ databases">
        <authorList>
            <person name="Cejkova D."/>
            <person name="Kubasova T."/>
            <person name="Jahodarova E."/>
            <person name="Rychlik I."/>
        </authorList>
    </citation>
    <scope>NUCLEOTIDE SEQUENCE</scope>
    <source>
        <strain evidence="1">An420c</strain>
    </source>
</reference>
<name>A0A938X1E1_9CLOT</name>
<reference evidence="1" key="2">
    <citation type="journal article" date="2021" name="Sci. Rep.">
        <title>The distribution of antibiotic resistance genes in chicken gut microbiota commensals.</title>
        <authorList>
            <person name="Juricova H."/>
            <person name="Matiasovicova J."/>
            <person name="Kubasova T."/>
            <person name="Cejkova D."/>
            <person name="Rychlik I."/>
        </authorList>
    </citation>
    <scope>NUCLEOTIDE SEQUENCE</scope>
    <source>
        <strain evidence="1">An420c</strain>
    </source>
</reference>